<protein>
    <recommendedName>
        <fullName evidence="1">Peptidase M60 domain-containing protein</fullName>
    </recommendedName>
</protein>
<dbReference type="Pfam" id="PF17291">
    <property type="entry name" value="M60-like_N"/>
    <property type="match status" value="1"/>
</dbReference>
<feature type="non-terminal residue" evidence="2">
    <location>
        <position position="596"/>
    </location>
</feature>
<dbReference type="PANTHER" id="PTHR15730">
    <property type="entry name" value="EXPERIMENTAL AUTOIMMUNE PROSTATITIS ANTIGEN 2-RELATED"/>
    <property type="match status" value="1"/>
</dbReference>
<evidence type="ECO:0000259" key="1">
    <source>
        <dbReference type="PROSITE" id="PS51723"/>
    </source>
</evidence>
<dbReference type="InterPro" id="IPR042279">
    <property type="entry name" value="Pep_M60_3"/>
</dbReference>
<accession>A0A382DKT0</accession>
<gene>
    <name evidence="2" type="ORF">METZ01_LOCUS191862</name>
</gene>
<organism evidence="2">
    <name type="scientific">marine metagenome</name>
    <dbReference type="NCBI Taxonomy" id="408172"/>
    <lineage>
        <taxon>unclassified sequences</taxon>
        <taxon>metagenomes</taxon>
        <taxon>ecological metagenomes</taxon>
    </lineage>
</organism>
<dbReference type="Gene3D" id="2.60.120.1250">
    <property type="entry name" value="Peptidase M60, enhancin-like domain 1"/>
    <property type="match status" value="1"/>
</dbReference>
<dbReference type="AlphaFoldDB" id="A0A382DKT0"/>
<dbReference type="SMART" id="SM01276">
    <property type="entry name" value="M60-like"/>
    <property type="match status" value="1"/>
</dbReference>
<evidence type="ECO:0000313" key="2">
    <source>
        <dbReference type="EMBL" id="SVB39008.1"/>
    </source>
</evidence>
<feature type="domain" description="Peptidase M60" evidence="1">
    <location>
        <begin position="102"/>
        <end position="408"/>
    </location>
</feature>
<dbReference type="PANTHER" id="PTHR15730:SF5">
    <property type="entry name" value="SI:CH211-210B2.2-RELATED"/>
    <property type="match status" value="1"/>
</dbReference>
<reference evidence="2" key="1">
    <citation type="submission" date="2018-05" db="EMBL/GenBank/DDBJ databases">
        <authorList>
            <person name="Lanie J.A."/>
            <person name="Ng W.-L."/>
            <person name="Kazmierczak K.M."/>
            <person name="Andrzejewski T.M."/>
            <person name="Davidsen T.M."/>
            <person name="Wayne K.J."/>
            <person name="Tettelin H."/>
            <person name="Glass J.I."/>
            <person name="Rusch D."/>
            <person name="Podicherti R."/>
            <person name="Tsui H.-C.T."/>
            <person name="Winkler M.E."/>
        </authorList>
    </citation>
    <scope>NUCLEOTIDE SEQUENCE</scope>
</reference>
<dbReference type="Gene3D" id="3.40.390.80">
    <property type="entry name" value="Peptidase M60, enhancin-like domain 2"/>
    <property type="match status" value="1"/>
</dbReference>
<dbReference type="EMBL" id="UINC01039887">
    <property type="protein sequence ID" value="SVB39008.1"/>
    <property type="molecule type" value="Genomic_DNA"/>
</dbReference>
<name>A0A382DKT0_9ZZZZ</name>
<dbReference type="Gene3D" id="1.10.390.30">
    <property type="entry name" value="Peptidase M60, enhancin-like domain 3"/>
    <property type="match status" value="1"/>
</dbReference>
<dbReference type="InterPro" id="IPR031161">
    <property type="entry name" value="Peptidase_M60_dom"/>
</dbReference>
<sequence length="596" mass="68122">SDIFEYLNAYEDRYEPVFANGNQALFSELPVETQTLIFLQQAIFDEEYKSNAEEMEGIKFEFSEVFPGKVSASAQRVNDATVEIDGTYNVIHGTRHLHDTWDAKRPTGHYAPPGELITITIPTNHVDKGMSVMIGAHERDHSNLNQTNRFLRISNRFNLNQEETKIVNPFGGGIYMLVPEGFDFGYFDITINGAVKSPYFSTREGKGTDLSVWQAELAEQSVKWVDIESDKFMTTLPIDVLDGINPGSINLTDPRLMMEKWDEVADGFNYVGGRPQERSRAEYIISDTRIPDGGYGTGYPAVYDDDDKGMMLIALLENEPHKIGGVRTMFHEMGHLEWHPTLGNATESIVHLPAVYIWNKYYELPLDTAFKYSAFQNLTMDQTTIDWIITDNFRNNREINCDPTMDPGVCHEVRYQHRGHALYIEIADLFGWDAIYKTHKVFYDEWKINTQKDWGFMGMVNGNQITDDELILAASNAIGVNMAPLFHFWGRQPSTSLINQLENMPESKEIYCRLQYYKSMAPTDLSSFQTWYDANYVSVGGVQQVRYDYAINNFDKDNYGSAIQDQIDLIINSYFSSEIDCNPPPLYVENNLSNND</sequence>
<dbReference type="Pfam" id="PF13402">
    <property type="entry name" value="Peptidase_M60"/>
    <property type="match status" value="1"/>
</dbReference>
<dbReference type="InterPro" id="IPR051244">
    <property type="entry name" value="TCAF"/>
</dbReference>
<dbReference type="PROSITE" id="PS51723">
    <property type="entry name" value="PEPTIDASE_M60"/>
    <property type="match status" value="1"/>
</dbReference>
<proteinExistence type="predicted"/>
<dbReference type="InterPro" id="IPR035423">
    <property type="entry name" value="M60-like_N"/>
</dbReference>
<feature type="non-terminal residue" evidence="2">
    <location>
        <position position="1"/>
    </location>
</feature>